<keyword evidence="4" id="KW-0676">Redox-active center</keyword>
<feature type="chain" id="PRO_5003257657" evidence="5">
    <location>
        <begin position="22"/>
        <end position="516"/>
    </location>
</feature>
<protein>
    <submittedName>
        <fullName evidence="7">Thioredoxin domain-containing protein</fullName>
    </submittedName>
</protein>
<accession>F0RHP4</accession>
<evidence type="ECO:0000256" key="3">
    <source>
        <dbReference type="ARBA" id="ARBA00023157"/>
    </source>
</evidence>
<dbReference type="PANTHER" id="PTHR42852">
    <property type="entry name" value="THIOL:DISULFIDE INTERCHANGE PROTEIN DSBE"/>
    <property type="match status" value="1"/>
</dbReference>
<name>F0RHP4_CELLC</name>
<evidence type="ECO:0000256" key="5">
    <source>
        <dbReference type="SAM" id="SignalP"/>
    </source>
</evidence>
<organism evidence="7 8">
    <name type="scientific">Cellulophaga lytica (strain ATCC 23178 / DSM 7489 / JCM 8516 / NBRC 14961 / NCIMB 1423 / VKM B-1433 / Cy l20)</name>
    <dbReference type="NCBI Taxonomy" id="867900"/>
    <lineage>
        <taxon>Bacteria</taxon>
        <taxon>Pseudomonadati</taxon>
        <taxon>Bacteroidota</taxon>
        <taxon>Flavobacteriia</taxon>
        <taxon>Flavobacteriales</taxon>
        <taxon>Flavobacteriaceae</taxon>
        <taxon>Cellulophaga</taxon>
    </lineage>
</organism>
<dbReference type="AlphaFoldDB" id="F0RHP4"/>
<dbReference type="SUPFAM" id="SSF52833">
    <property type="entry name" value="Thioredoxin-like"/>
    <property type="match status" value="1"/>
</dbReference>
<dbReference type="eggNOG" id="COG0526">
    <property type="taxonomic scope" value="Bacteria"/>
</dbReference>
<dbReference type="HOGENOM" id="CLU_527564_0_0_10"/>
<dbReference type="KEGG" id="cly:Celly_0318"/>
<comment type="subcellular location">
    <subcellularLocation>
        <location evidence="1">Cell envelope</location>
    </subcellularLocation>
</comment>
<sequence>MKHNKLLYITTLLLLFSLLFACKKDKTTTSVSIKQTSATKTYKPIVISGTSKDKKALEYFNILNYSYLYGTNHNGQNKRLYDSVYNTVLDSIEKPQIIELMSFGDDFYNTRVLVSPGDSITFTTKKGQLQFSGKNASHYNFYTALDSLQLKWPTFKNNIKQYKDSCSYVYNAIKLFYESYIKNNVVSNNFKSLVSQEIEYEYLYNLIAPRNIKSECTVSYFNNTESVFSTVNKPEKLNSEEIFNPKEYFNNVTIADFKKPELINNDYFKRSLTDFIRHYFVTYDYLDYSEKTFAKEKDFIEKNLDGELKHFAISRLIYDYYKKGFGNSKTNVDILNKVINEYKPLLKNASYVNELTAIQEKTKLLNLELPSIVLNEKLLTIKGDTIQLKDILKQSEGKTKIIDFWASWCGPCITEIKKSFSFKNNLSKEQNVSWIYISIDKNKKQWLQKSKALESKLESKQQYLLLNSKSSKLIKYLRIETIPRYSILNKNNEVILENAPRPSDSINFKRIINKLN</sequence>
<dbReference type="Pfam" id="PF13905">
    <property type="entry name" value="Thioredoxin_8"/>
    <property type="match status" value="1"/>
</dbReference>
<evidence type="ECO:0000313" key="8">
    <source>
        <dbReference type="Proteomes" id="UP000007487"/>
    </source>
</evidence>
<dbReference type="STRING" id="867900.Celly_0318"/>
<proteinExistence type="predicted"/>
<dbReference type="InterPro" id="IPR036249">
    <property type="entry name" value="Thioredoxin-like_sf"/>
</dbReference>
<dbReference type="RefSeq" id="WP_013619901.1">
    <property type="nucleotide sequence ID" value="NC_015167.1"/>
</dbReference>
<dbReference type="Proteomes" id="UP000007487">
    <property type="component" value="Chromosome"/>
</dbReference>
<evidence type="ECO:0000259" key="6">
    <source>
        <dbReference type="PROSITE" id="PS51352"/>
    </source>
</evidence>
<keyword evidence="8" id="KW-1185">Reference proteome</keyword>
<evidence type="ECO:0000256" key="1">
    <source>
        <dbReference type="ARBA" id="ARBA00004196"/>
    </source>
</evidence>
<reference evidence="7 8" key="1">
    <citation type="journal article" date="2011" name="Stand. Genomic Sci.">
        <title>Complete genome sequence of Cellulophaga lytica type strain (LIM- 21).</title>
        <authorList>
            <person name="Pati A."/>
            <person name="Abt B."/>
            <person name="Teshima H."/>
            <person name="Nolan M."/>
            <person name="Lapidus A."/>
            <person name="Lucas S."/>
            <person name="Hammon N."/>
            <person name="Deshpande S."/>
            <person name="Cheng J.F."/>
            <person name="Tapia R."/>
            <person name="Han C."/>
            <person name="Goodwin L."/>
            <person name="Pitluck S."/>
            <person name="Liolios K."/>
            <person name="Pagani I."/>
            <person name="Mavromatis K."/>
            <person name="Ovchinikova G."/>
            <person name="Chen A."/>
            <person name="Palaniappan K."/>
            <person name="Land M."/>
            <person name="Hauser L."/>
            <person name="Jeffries C.D."/>
            <person name="Detter J.C."/>
            <person name="Brambilla E.M."/>
            <person name="Kannan K.P."/>
            <person name="Rohde M."/>
            <person name="Spring S."/>
            <person name="Goker M."/>
            <person name="Woyke T."/>
            <person name="Bristow J."/>
            <person name="Eisen J.A."/>
            <person name="Markowitz V."/>
            <person name="Hugenholtz P."/>
            <person name="Kyrpides N.C."/>
            <person name="Klenk H.P."/>
            <person name="Ivanova N."/>
        </authorList>
    </citation>
    <scope>NUCLEOTIDE SEQUENCE [LARGE SCALE GENOMIC DNA]</scope>
    <source>
        <strain evidence="8">ATCC 23178 / DSM 7489 / JCM 8516 / NBRC 14961 / NCIMB 1423 / VKM B-1433 / Cy l20</strain>
    </source>
</reference>
<dbReference type="PANTHER" id="PTHR42852:SF6">
    <property type="entry name" value="THIOL:DISULFIDE INTERCHANGE PROTEIN DSBE"/>
    <property type="match status" value="1"/>
</dbReference>
<evidence type="ECO:0000256" key="2">
    <source>
        <dbReference type="ARBA" id="ARBA00022748"/>
    </source>
</evidence>
<dbReference type="PROSITE" id="PS51352">
    <property type="entry name" value="THIOREDOXIN_2"/>
    <property type="match status" value="1"/>
</dbReference>
<feature type="domain" description="Thioredoxin" evidence="6">
    <location>
        <begin position="358"/>
        <end position="516"/>
    </location>
</feature>
<dbReference type="GO" id="GO:0017004">
    <property type="term" value="P:cytochrome complex assembly"/>
    <property type="evidence" value="ECO:0007669"/>
    <property type="project" value="UniProtKB-KW"/>
</dbReference>
<dbReference type="PROSITE" id="PS51257">
    <property type="entry name" value="PROKAR_LIPOPROTEIN"/>
    <property type="match status" value="1"/>
</dbReference>
<dbReference type="InterPro" id="IPR050553">
    <property type="entry name" value="Thioredoxin_ResA/DsbE_sf"/>
</dbReference>
<gene>
    <name evidence="7" type="ordered locus">Celly_0318</name>
</gene>
<evidence type="ECO:0000313" key="7">
    <source>
        <dbReference type="EMBL" id="ADY28153.1"/>
    </source>
</evidence>
<keyword evidence="5" id="KW-0732">Signal</keyword>
<dbReference type="InterPro" id="IPR013766">
    <property type="entry name" value="Thioredoxin_domain"/>
</dbReference>
<dbReference type="GO" id="GO:0030313">
    <property type="term" value="C:cell envelope"/>
    <property type="evidence" value="ECO:0007669"/>
    <property type="project" value="UniProtKB-SubCell"/>
</dbReference>
<dbReference type="OrthoDB" id="1098640at2"/>
<dbReference type="Gene3D" id="3.40.30.10">
    <property type="entry name" value="Glutaredoxin"/>
    <property type="match status" value="1"/>
</dbReference>
<feature type="signal peptide" evidence="5">
    <location>
        <begin position="1"/>
        <end position="21"/>
    </location>
</feature>
<dbReference type="EMBL" id="CP002534">
    <property type="protein sequence ID" value="ADY28153.1"/>
    <property type="molecule type" value="Genomic_DNA"/>
</dbReference>
<keyword evidence="3" id="KW-1015">Disulfide bond</keyword>
<keyword evidence="2" id="KW-0201">Cytochrome c-type biogenesis</keyword>
<evidence type="ECO:0000256" key="4">
    <source>
        <dbReference type="ARBA" id="ARBA00023284"/>
    </source>
</evidence>
<dbReference type="InterPro" id="IPR012336">
    <property type="entry name" value="Thioredoxin-like_fold"/>
</dbReference>